<dbReference type="SUPFAM" id="SSF57850">
    <property type="entry name" value="RING/U-box"/>
    <property type="match status" value="1"/>
</dbReference>
<dbReference type="InterPro" id="IPR050143">
    <property type="entry name" value="TRIM/RBCC"/>
</dbReference>
<dbReference type="SUPFAM" id="SSF49899">
    <property type="entry name" value="Concanavalin A-like lectins/glucanases"/>
    <property type="match status" value="1"/>
</dbReference>
<dbReference type="CDD" id="cd13733">
    <property type="entry name" value="SPRY_PRY_C-I_1"/>
    <property type="match status" value="1"/>
</dbReference>
<evidence type="ECO:0000256" key="2">
    <source>
        <dbReference type="ARBA" id="ARBA00022771"/>
    </source>
</evidence>
<dbReference type="Proteomes" id="UP000314987">
    <property type="component" value="Unassembled WGS sequence"/>
</dbReference>
<evidence type="ECO:0000256" key="4">
    <source>
        <dbReference type="PROSITE-ProRule" id="PRU00024"/>
    </source>
</evidence>
<evidence type="ECO:0000259" key="8">
    <source>
        <dbReference type="PROSITE" id="PS50188"/>
    </source>
</evidence>
<evidence type="ECO:0000256" key="5">
    <source>
        <dbReference type="SAM" id="Coils"/>
    </source>
</evidence>
<feature type="domain" description="B box-type" evidence="7">
    <location>
        <begin position="90"/>
        <end position="131"/>
    </location>
</feature>
<dbReference type="InterPro" id="IPR006574">
    <property type="entry name" value="PRY"/>
</dbReference>
<organism evidence="9 10">
    <name type="scientific">Vombatus ursinus</name>
    <name type="common">Common wombat</name>
    <dbReference type="NCBI Taxonomy" id="29139"/>
    <lineage>
        <taxon>Eukaryota</taxon>
        <taxon>Metazoa</taxon>
        <taxon>Chordata</taxon>
        <taxon>Craniata</taxon>
        <taxon>Vertebrata</taxon>
        <taxon>Euteleostomi</taxon>
        <taxon>Mammalia</taxon>
        <taxon>Metatheria</taxon>
        <taxon>Diprotodontia</taxon>
        <taxon>Vombatidae</taxon>
        <taxon>Vombatus</taxon>
    </lineage>
</organism>
<dbReference type="FunFam" id="2.60.120.920:FF:000004">
    <property type="entry name" value="Butyrophilin subfamily 1 member A1"/>
    <property type="match status" value="1"/>
</dbReference>
<dbReference type="Pfam" id="PF00622">
    <property type="entry name" value="SPRY"/>
    <property type="match status" value="1"/>
</dbReference>
<reference evidence="9" key="3">
    <citation type="submission" date="2025-09" db="UniProtKB">
        <authorList>
            <consortium name="Ensembl"/>
        </authorList>
    </citation>
    <scope>IDENTIFICATION</scope>
</reference>
<keyword evidence="5" id="KW-0175">Coiled coil</keyword>
<dbReference type="InterPro" id="IPR013320">
    <property type="entry name" value="ConA-like_dom_sf"/>
</dbReference>
<dbReference type="InterPro" id="IPR001870">
    <property type="entry name" value="B30.2/SPRY"/>
</dbReference>
<name>A0A4X2LUX2_VOMUR</name>
<dbReference type="PROSITE" id="PS00518">
    <property type="entry name" value="ZF_RING_1"/>
    <property type="match status" value="1"/>
</dbReference>
<sequence>MAARGLIENLKAVLTCSVCLGYFTDPVTVKCGHSFCTECLLRCQKGADETLTCPECRGVIKSSDLVPCENLQNLSITGKMLRPHLLQSMVGLTTCDQHGGKEKFFCEEDQILLCNSCLLAPEHKDHQVLPLETAADKCKDKLQETCTALQQKEEKFTKALDKTRRARLRCKEDAYVLKQAVTSEYGKMHQFLWDEEYQYLQRVNQESRDSLAELEKSKAKLSQQLQNLHQMIVEVEENLNKAPLEMLQAVTGTLERNEELLLQEPELPSSAWTTCPITGLREMLMSFQRDITLDAESANPHLILSEDLKRVQYGSVPQDLPDSKERFDYVLAVLGAQTFTWGKHYWEVEVGDETEWELGICKDSVSRKGKLSSSSEGVRTPAGCTSGNSFYLLNSHNGFHLVRPINKVGIFLDYEKGHIAFYDVMDSSLIYSSSNIVFEGPLRPYFSFGMPRIESTPGSLIICPINNQ</sequence>
<dbReference type="SUPFAM" id="SSF57845">
    <property type="entry name" value="B-box zinc-binding domain"/>
    <property type="match status" value="1"/>
</dbReference>
<dbReference type="InterPro" id="IPR043136">
    <property type="entry name" value="B30.2/SPRY_sf"/>
</dbReference>
<dbReference type="PROSITE" id="PS50089">
    <property type="entry name" value="ZF_RING_2"/>
    <property type="match status" value="1"/>
</dbReference>
<dbReference type="STRING" id="29139.ENSVURP00010029279"/>
<keyword evidence="1" id="KW-0479">Metal-binding</keyword>
<dbReference type="PROSITE" id="PS50188">
    <property type="entry name" value="B302_SPRY"/>
    <property type="match status" value="1"/>
</dbReference>
<dbReference type="AlphaFoldDB" id="A0A4X2LUX2"/>
<dbReference type="Gene3D" id="3.30.40.10">
    <property type="entry name" value="Zinc/RING finger domain, C3HC4 (zinc finger)"/>
    <property type="match status" value="1"/>
</dbReference>
<evidence type="ECO:0000256" key="1">
    <source>
        <dbReference type="ARBA" id="ARBA00022723"/>
    </source>
</evidence>
<proteinExistence type="predicted"/>
<dbReference type="SMART" id="SM00449">
    <property type="entry name" value="SPRY"/>
    <property type="match status" value="1"/>
</dbReference>
<feature type="domain" description="B30.2/SPRY" evidence="8">
    <location>
        <begin position="271"/>
        <end position="465"/>
    </location>
</feature>
<dbReference type="GeneTree" id="ENSGT00940000154582"/>
<dbReference type="InterPro" id="IPR003879">
    <property type="entry name" value="Butyrophylin_SPRY"/>
</dbReference>
<dbReference type="Pfam" id="PF15227">
    <property type="entry name" value="zf-C3HC4_4"/>
    <property type="match status" value="1"/>
</dbReference>
<dbReference type="Pfam" id="PF00643">
    <property type="entry name" value="zf-B_box"/>
    <property type="match status" value="1"/>
</dbReference>
<reference evidence="9" key="2">
    <citation type="submission" date="2025-08" db="UniProtKB">
        <authorList>
            <consortium name="Ensembl"/>
        </authorList>
    </citation>
    <scope>IDENTIFICATION</scope>
</reference>
<dbReference type="Ensembl" id="ENSVURT00010033354.1">
    <property type="protein sequence ID" value="ENSVURP00010029279.1"/>
    <property type="gene ID" value="ENSVURG00010022403.1"/>
</dbReference>
<dbReference type="PROSITE" id="PS50119">
    <property type="entry name" value="ZF_BBOX"/>
    <property type="match status" value="1"/>
</dbReference>
<evidence type="ECO:0000259" key="7">
    <source>
        <dbReference type="PROSITE" id="PS50119"/>
    </source>
</evidence>
<dbReference type="Gene3D" id="3.30.160.60">
    <property type="entry name" value="Classic Zinc Finger"/>
    <property type="match status" value="1"/>
</dbReference>
<dbReference type="InterPro" id="IPR017907">
    <property type="entry name" value="Znf_RING_CS"/>
</dbReference>
<evidence type="ECO:0000256" key="3">
    <source>
        <dbReference type="ARBA" id="ARBA00022833"/>
    </source>
</evidence>
<dbReference type="GO" id="GO:0008270">
    <property type="term" value="F:zinc ion binding"/>
    <property type="evidence" value="ECO:0007669"/>
    <property type="project" value="UniProtKB-KW"/>
</dbReference>
<keyword evidence="10" id="KW-1185">Reference proteome</keyword>
<keyword evidence="2 4" id="KW-0863">Zinc-finger</keyword>
<dbReference type="SMART" id="SM00336">
    <property type="entry name" value="BBOX"/>
    <property type="match status" value="1"/>
</dbReference>
<dbReference type="PANTHER" id="PTHR24103">
    <property type="entry name" value="E3 UBIQUITIN-PROTEIN LIGASE TRIM"/>
    <property type="match status" value="1"/>
</dbReference>
<dbReference type="SMART" id="SM00184">
    <property type="entry name" value="RING"/>
    <property type="match status" value="1"/>
</dbReference>
<evidence type="ECO:0000313" key="10">
    <source>
        <dbReference type="Proteomes" id="UP000314987"/>
    </source>
</evidence>
<dbReference type="SMART" id="SM00589">
    <property type="entry name" value="PRY"/>
    <property type="match status" value="1"/>
</dbReference>
<dbReference type="Pfam" id="PF13765">
    <property type="entry name" value="PRY"/>
    <property type="match status" value="1"/>
</dbReference>
<feature type="domain" description="RING-type" evidence="6">
    <location>
        <begin position="16"/>
        <end position="57"/>
    </location>
</feature>
<dbReference type="InterPro" id="IPR003877">
    <property type="entry name" value="SPRY_dom"/>
</dbReference>
<reference evidence="10" key="1">
    <citation type="submission" date="2018-12" db="EMBL/GenBank/DDBJ databases">
        <authorList>
            <person name="Yazar S."/>
        </authorList>
    </citation>
    <scope>NUCLEOTIDE SEQUENCE [LARGE SCALE GENOMIC DNA]</scope>
</reference>
<feature type="coiled-coil region" evidence="5">
    <location>
        <begin position="200"/>
        <end position="238"/>
    </location>
</feature>
<dbReference type="InterPro" id="IPR013083">
    <property type="entry name" value="Znf_RING/FYVE/PHD"/>
</dbReference>
<dbReference type="PRINTS" id="PR01407">
    <property type="entry name" value="BUTYPHLNCDUF"/>
</dbReference>
<dbReference type="InterPro" id="IPR001841">
    <property type="entry name" value="Znf_RING"/>
</dbReference>
<accession>A0A4X2LUX2</accession>
<dbReference type="Gene3D" id="2.60.120.920">
    <property type="match status" value="1"/>
</dbReference>
<evidence type="ECO:0000259" key="6">
    <source>
        <dbReference type="PROSITE" id="PS50089"/>
    </source>
</evidence>
<dbReference type="InterPro" id="IPR000315">
    <property type="entry name" value="Znf_B-box"/>
</dbReference>
<keyword evidence="3" id="KW-0862">Zinc</keyword>
<dbReference type="OMA" id="CKESMSR"/>
<protein>
    <submittedName>
        <fullName evidence="9">Uncharacterized protein</fullName>
    </submittedName>
</protein>
<evidence type="ECO:0000313" key="9">
    <source>
        <dbReference type="Ensembl" id="ENSVURP00010029279.1"/>
    </source>
</evidence>